<dbReference type="Proteomes" id="UP000799770">
    <property type="component" value="Unassembled WGS sequence"/>
</dbReference>
<dbReference type="PANTHER" id="PTHR35042">
    <property type="entry name" value="ANTHRONE OXYGENASE ENCC"/>
    <property type="match status" value="1"/>
</dbReference>
<keyword evidence="4 7" id="KW-0472">Membrane</keyword>
<comment type="similarity">
    <text evidence="5">Belongs to the anthrone oxygenase family.</text>
</comment>
<evidence type="ECO:0000313" key="9">
    <source>
        <dbReference type="Proteomes" id="UP000799770"/>
    </source>
</evidence>
<feature type="compositionally biased region" description="Basic and acidic residues" evidence="6">
    <location>
        <begin position="148"/>
        <end position="158"/>
    </location>
</feature>
<comment type="subcellular location">
    <subcellularLocation>
        <location evidence="1">Membrane</location>
        <topology evidence="1">Multi-pass membrane protein</topology>
    </subcellularLocation>
</comment>
<keyword evidence="9" id="KW-1185">Reference proteome</keyword>
<keyword evidence="2 7" id="KW-0812">Transmembrane</keyword>
<name>A0A6A5YES0_9PLEO</name>
<proteinExistence type="inferred from homology"/>
<organism evidence="8 9">
    <name type="scientific">Lophiotrema nucula</name>
    <dbReference type="NCBI Taxonomy" id="690887"/>
    <lineage>
        <taxon>Eukaryota</taxon>
        <taxon>Fungi</taxon>
        <taxon>Dikarya</taxon>
        <taxon>Ascomycota</taxon>
        <taxon>Pezizomycotina</taxon>
        <taxon>Dothideomycetes</taxon>
        <taxon>Pleosporomycetidae</taxon>
        <taxon>Pleosporales</taxon>
        <taxon>Lophiotremataceae</taxon>
        <taxon>Lophiotrema</taxon>
    </lineage>
</organism>
<evidence type="ECO:0000313" key="8">
    <source>
        <dbReference type="EMBL" id="KAF2105779.1"/>
    </source>
</evidence>
<dbReference type="InterPro" id="IPR013901">
    <property type="entry name" value="Anthrone_oxy"/>
</dbReference>
<feature type="transmembrane region" description="Helical" evidence="7">
    <location>
        <begin position="6"/>
        <end position="29"/>
    </location>
</feature>
<reference evidence="8" key="1">
    <citation type="journal article" date="2020" name="Stud. Mycol.">
        <title>101 Dothideomycetes genomes: a test case for predicting lifestyles and emergence of pathogens.</title>
        <authorList>
            <person name="Haridas S."/>
            <person name="Albert R."/>
            <person name="Binder M."/>
            <person name="Bloem J."/>
            <person name="Labutti K."/>
            <person name="Salamov A."/>
            <person name="Andreopoulos B."/>
            <person name="Baker S."/>
            <person name="Barry K."/>
            <person name="Bills G."/>
            <person name="Bluhm B."/>
            <person name="Cannon C."/>
            <person name="Castanera R."/>
            <person name="Culley D."/>
            <person name="Daum C."/>
            <person name="Ezra D."/>
            <person name="Gonzalez J."/>
            <person name="Henrissat B."/>
            <person name="Kuo A."/>
            <person name="Liang C."/>
            <person name="Lipzen A."/>
            <person name="Lutzoni F."/>
            <person name="Magnuson J."/>
            <person name="Mondo S."/>
            <person name="Nolan M."/>
            <person name="Ohm R."/>
            <person name="Pangilinan J."/>
            <person name="Park H.-J."/>
            <person name="Ramirez L."/>
            <person name="Alfaro M."/>
            <person name="Sun H."/>
            <person name="Tritt A."/>
            <person name="Yoshinaga Y."/>
            <person name="Zwiers L.-H."/>
            <person name="Turgeon B."/>
            <person name="Goodwin S."/>
            <person name="Spatafora J."/>
            <person name="Crous P."/>
            <person name="Grigoriev I."/>
        </authorList>
    </citation>
    <scope>NUCLEOTIDE SEQUENCE</scope>
    <source>
        <strain evidence="8">CBS 627.86</strain>
    </source>
</reference>
<feature type="transmembrane region" description="Helical" evidence="7">
    <location>
        <begin position="98"/>
        <end position="118"/>
    </location>
</feature>
<keyword evidence="3 7" id="KW-1133">Transmembrane helix</keyword>
<dbReference type="EMBL" id="ML977372">
    <property type="protein sequence ID" value="KAF2105779.1"/>
    <property type="molecule type" value="Genomic_DNA"/>
</dbReference>
<evidence type="ECO:0000256" key="2">
    <source>
        <dbReference type="ARBA" id="ARBA00022692"/>
    </source>
</evidence>
<protein>
    <submittedName>
        <fullName evidence="8">Uncharacterized protein</fullName>
    </submittedName>
</protein>
<sequence>MTSLTQALQILSISTALTASGGIATLSAFDVPEIQSQPASRSLPMIRWLFSRGSHIFPTAAFVSSAGFASLAYKSLPSNIGGLQGVLKVLGNGGPPSLYAAAAVLTLSIAPWTALVMIPTNFALIQKNEELGGARSRKSAAAGNKGGRSAEESVDGKGDVSQWTDVSGPTGKTGREGSEEQEREVGELLGRFKNLNWVRAGLIGVGGVRNSETIFNFNFNFNSSDNEEIRRLHSLDCEESSCTRKVVVEFTK</sequence>
<dbReference type="Pfam" id="PF08592">
    <property type="entry name" value="Anthrone_oxy"/>
    <property type="match status" value="1"/>
</dbReference>
<feature type="compositionally biased region" description="Basic and acidic residues" evidence="6">
    <location>
        <begin position="173"/>
        <end position="183"/>
    </location>
</feature>
<evidence type="ECO:0000256" key="6">
    <source>
        <dbReference type="SAM" id="MobiDB-lite"/>
    </source>
</evidence>
<dbReference type="PANTHER" id="PTHR35042:SF1">
    <property type="entry name" value="DUF1772-DOMAIN-CONTAINING PROTEIN"/>
    <property type="match status" value="1"/>
</dbReference>
<evidence type="ECO:0000256" key="7">
    <source>
        <dbReference type="SAM" id="Phobius"/>
    </source>
</evidence>
<evidence type="ECO:0000256" key="5">
    <source>
        <dbReference type="ARBA" id="ARBA00034313"/>
    </source>
</evidence>
<evidence type="ECO:0000256" key="3">
    <source>
        <dbReference type="ARBA" id="ARBA00022989"/>
    </source>
</evidence>
<feature type="region of interest" description="Disordered" evidence="6">
    <location>
        <begin position="135"/>
        <end position="183"/>
    </location>
</feature>
<accession>A0A6A5YES0</accession>
<dbReference type="GO" id="GO:0016020">
    <property type="term" value="C:membrane"/>
    <property type="evidence" value="ECO:0007669"/>
    <property type="project" value="UniProtKB-SubCell"/>
</dbReference>
<evidence type="ECO:0000256" key="4">
    <source>
        <dbReference type="ARBA" id="ARBA00023136"/>
    </source>
</evidence>
<dbReference type="AlphaFoldDB" id="A0A6A5YES0"/>
<gene>
    <name evidence="8" type="ORF">BDV96DRAFT_638654</name>
</gene>
<evidence type="ECO:0000256" key="1">
    <source>
        <dbReference type="ARBA" id="ARBA00004141"/>
    </source>
</evidence>
<dbReference type="OrthoDB" id="5954308at2759"/>